<dbReference type="EMBL" id="FOPM01000006">
    <property type="protein sequence ID" value="SFG57998.1"/>
    <property type="molecule type" value="Genomic_DNA"/>
</dbReference>
<sequence length="194" mass="21340">MPFDWLKRRLTTPDVSRPPTDIGGDDGTATARIAAPRPTGPSRPVSLATATRDYARAVEGGTLDRLGVDAHRRLLLAMGPEIWAWQRARKLTSQTPWRASPNRGERHERLSAMRQMMDDLTTWEQALATLDAEAGRARFYNGPVPPDLEVPPAVMRLIEARRAAAEERAARRKPRSDEGGGGPALTPDAAVRHP</sequence>
<feature type="compositionally biased region" description="Low complexity" evidence="1">
    <location>
        <begin position="27"/>
        <end position="37"/>
    </location>
</feature>
<dbReference type="AlphaFoldDB" id="A0A1I2SZF1"/>
<accession>A0A1I2SZF1</accession>
<feature type="region of interest" description="Disordered" evidence="1">
    <location>
        <begin position="11"/>
        <end position="46"/>
    </location>
</feature>
<dbReference type="Proteomes" id="UP000199229">
    <property type="component" value="Unassembled WGS sequence"/>
</dbReference>
<dbReference type="STRING" id="582675.SAMN05192565_10613"/>
<evidence type="ECO:0000313" key="3">
    <source>
        <dbReference type="Proteomes" id="UP000199229"/>
    </source>
</evidence>
<protein>
    <submittedName>
        <fullName evidence="2">Uncharacterized protein</fullName>
    </submittedName>
</protein>
<gene>
    <name evidence="2" type="ORF">SAMN05192565_10613</name>
</gene>
<keyword evidence="3" id="KW-1185">Reference proteome</keyword>
<feature type="region of interest" description="Disordered" evidence="1">
    <location>
        <begin position="163"/>
        <end position="194"/>
    </location>
</feature>
<dbReference type="RefSeq" id="WP_091970155.1">
    <property type="nucleotide sequence ID" value="NZ_FOPM01000006.1"/>
</dbReference>
<evidence type="ECO:0000313" key="2">
    <source>
        <dbReference type="EMBL" id="SFG57998.1"/>
    </source>
</evidence>
<dbReference type="OrthoDB" id="9809918at2"/>
<evidence type="ECO:0000256" key="1">
    <source>
        <dbReference type="SAM" id="MobiDB-lite"/>
    </source>
</evidence>
<name>A0A1I2SZF1_9HYPH</name>
<reference evidence="3" key="1">
    <citation type="submission" date="2016-10" db="EMBL/GenBank/DDBJ databases">
        <authorList>
            <person name="Varghese N."/>
            <person name="Submissions S."/>
        </authorList>
    </citation>
    <scope>NUCLEOTIDE SEQUENCE [LARGE SCALE GENOMIC DNA]</scope>
    <source>
        <strain evidence="3">Gh-105</strain>
    </source>
</reference>
<proteinExistence type="predicted"/>
<organism evidence="2 3">
    <name type="scientific">Methylobacterium gossipiicola</name>
    <dbReference type="NCBI Taxonomy" id="582675"/>
    <lineage>
        <taxon>Bacteria</taxon>
        <taxon>Pseudomonadati</taxon>
        <taxon>Pseudomonadota</taxon>
        <taxon>Alphaproteobacteria</taxon>
        <taxon>Hyphomicrobiales</taxon>
        <taxon>Methylobacteriaceae</taxon>
        <taxon>Methylobacterium</taxon>
    </lineage>
</organism>